<dbReference type="SMART" id="SM00729">
    <property type="entry name" value="Elp3"/>
    <property type="match status" value="1"/>
</dbReference>
<dbReference type="SFLD" id="SFLDS00029">
    <property type="entry name" value="Radical_SAM"/>
    <property type="match status" value="1"/>
</dbReference>
<dbReference type="STRING" id="29364.SAMN04487772_11615"/>
<dbReference type="PANTHER" id="PTHR43409:SF7">
    <property type="entry name" value="BLL1977 PROTEIN"/>
    <property type="match status" value="1"/>
</dbReference>
<dbReference type="Gene3D" id="3.40.50.280">
    <property type="entry name" value="Cobalamin-binding domain"/>
    <property type="match status" value="1"/>
</dbReference>
<keyword evidence="8" id="KW-1185">Reference proteome</keyword>
<evidence type="ECO:0000256" key="3">
    <source>
        <dbReference type="ARBA" id="ARBA00022723"/>
    </source>
</evidence>
<evidence type="ECO:0000256" key="5">
    <source>
        <dbReference type="ARBA" id="ARBA00023014"/>
    </source>
</evidence>
<feature type="domain" description="B12-binding" evidence="6">
    <location>
        <begin position="1"/>
        <end position="141"/>
    </location>
</feature>
<evidence type="ECO:0000313" key="7">
    <source>
        <dbReference type="EMBL" id="SET34772.1"/>
    </source>
</evidence>
<dbReference type="PROSITE" id="PS51332">
    <property type="entry name" value="B12_BINDING"/>
    <property type="match status" value="1"/>
</dbReference>
<dbReference type="Proteomes" id="UP000199800">
    <property type="component" value="Unassembled WGS sequence"/>
</dbReference>
<evidence type="ECO:0000259" key="6">
    <source>
        <dbReference type="PROSITE" id="PS51332"/>
    </source>
</evidence>
<dbReference type="GO" id="GO:0003824">
    <property type="term" value="F:catalytic activity"/>
    <property type="evidence" value="ECO:0007669"/>
    <property type="project" value="InterPro"/>
</dbReference>
<comment type="cofactor">
    <cofactor evidence="1">
        <name>[4Fe-4S] cluster</name>
        <dbReference type="ChEBI" id="CHEBI:49883"/>
    </cofactor>
</comment>
<keyword evidence="2" id="KW-0949">S-adenosyl-L-methionine</keyword>
<evidence type="ECO:0000256" key="4">
    <source>
        <dbReference type="ARBA" id="ARBA00023004"/>
    </source>
</evidence>
<dbReference type="PANTHER" id="PTHR43409">
    <property type="entry name" value="ANAEROBIC MAGNESIUM-PROTOPORPHYRIN IX MONOMETHYL ESTER CYCLASE-RELATED"/>
    <property type="match status" value="1"/>
</dbReference>
<reference evidence="7 8" key="1">
    <citation type="submission" date="2016-10" db="EMBL/GenBank/DDBJ databases">
        <authorList>
            <person name="de Groot N.N."/>
        </authorList>
    </citation>
    <scope>NUCLEOTIDE SEQUENCE [LARGE SCALE GENOMIC DNA]</scope>
    <source>
        <strain evidence="7 8">DSM 1801</strain>
    </source>
</reference>
<dbReference type="Pfam" id="PF04055">
    <property type="entry name" value="Radical_SAM"/>
    <property type="match status" value="1"/>
</dbReference>
<keyword evidence="3" id="KW-0479">Metal-binding</keyword>
<name>A0A1I0DR78_9FIRM</name>
<proteinExistence type="predicted"/>
<evidence type="ECO:0000313" key="8">
    <source>
        <dbReference type="Proteomes" id="UP000199800"/>
    </source>
</evidence>
<dbReference type="InterPro" id="IPR006158">
    <property type="entry name" value="Cobalamin-bd"/>
</dbReference>
<dbReference type="InterPro" id="IPR007197">
    <property type="entry name" value="rSAM"/>
</dbReference>
<dbReference type="InterPro" id="IPR058240">
    <property type="entry name" value="rSAM_sf"/>
</dbReference>
<dbReference type="SUPFAM" id="SSF102114">
    <property type="entry name" value="Radical SAM enzymes"/>
    <property type="match status" value="1"/>
</dbReference>
<gene>
    <name evidence="7" type="ORF">SAMN04487772_11615</name>
</gene>
<dbReference type="RefSeq" id="WP_177180745.1">
    <property type="nucleotide sequence ID" value="NZ_FOHN01000016.1"/>
</dbReference>
<keyword evidence="5" id="KW-0411">Iron-sulfur</keyword>
<dbReference type="SFLD" id="SFLDG01082">
    <property type="entry name" value="B12-binding_domain_containing"/>
    <property type="match status" value="1"/>
</dbReference>
<accession>A0A1I0DR78</accession>
<evidence type="ECO:0000256" key="2">
    <source>
        <dbReference type="ARBA" id="ARBA00022691"/>
    </source>
</evidence>
<keyword evidence="4" id="KW-0408">Iron</keyword>
<dbReference type="InterPro" id="IPR006638">
    <property type="entry name" value="Elp3/MiaA/NifB-like_rSAM"/>
</dbReference>
<dbReference type="AlphaFoldDB" id="A0A1I0DR78"/>
<dbReference type="InterPro" id="IPR051198">
    <property type="entry name" value="BchE-like"/>
</dbReference>
<dbReference type="EMBL" id="FOHN01000016">
    <property type="protein sequence ID" value="SET34772.1"/>
    <property type="molecule type" value="Genomic_DNA"/>
</dbReference>
<organism evidence="7 8">
    <name type="scientific">[Clostridium] polysaccharolyticum</name>
    <dbReference type="NCBI Taxonomy" id="29364"/>
    <lineage>
        <taxon>Bacteria</taxon>
        <taxon>Bacillati</taxon>
        <taxon>Bacillota</taxon>
        <taxon>Clostridia</taxon>
        <taxon>Lachnospirales</taxon>
        <taxon>Lachnospiraceae</taxon>
    </lineage>
</organism>
<dbReference type="GO" id="GO:0031419">
    <property type="term" value="F:cobalamin binding"/>
    <property type="evidence" value="ECO:0007669"/>
    <property type="project" value="InterPro"/>
</dbReference>
<dbReference type="GO" id="GO:0051536">
    <property type="term" value="F:iron-sulfur cluster binding"/>
    <property type="evidence" value="ECO:0007669"/>
    <property type="project" value="UniProtKB-KW"/>
</dbReference>
<protein>
    <submittedName>
        <fullName evidence="7">Radical SAM superfamily enzyme YgiQ, UPF0313 family</fullName>
    </submittedName>
</protein>
<dbReference type="GO" id="GO:0046872">
    <property type="term" value="F:metal ion binding"/>
    <property type="evidence" value="ECO:0007669"/>
    <property type="project" value="UniProtKB-KW"/>
</dbReference>
<evidence type="ECO:0000256" key="1">
    <source>
        <dbReference type="ARBA" id="ARBA00001966"/>
    </source>
</evidence>
<sequence>MKKVLFFHCSRYNELTPVITMGLWGLADIAAHMGYDVKIIHTGIEERKNGRFAIEDYLEEDIVLIGFSAHWFPMTKESIDLALEAKKNCPQAFIYMGGFSASFFAKQILEKYDFIDGIMRGDSEMPLKCLLKSIENDKKDIGSIPNLCWRNGDIIVENAFSYVSKPEDLRDIDYATYDKYMFDYEYAKNSVEMSLKYADFADFAITDYEYGKTFYLLTGKGCYAQCLFCGGGISAQKMISNREKCLFLDDNHIMKTVYDAQKLGYRTFYICFDPLPQNPKYLSYLRRMAEAKLDIDLFFGFWQLPTLEIIDEFKKVTNNLLFELSPETNSDRIRDKVRGYSFKNEEMYKVIQKCYDEQIYVHIYFSYPLPYEQSEEVRSTRKAFWQLNTQYVHYIEAFYIKLSTDPASPLYCLPEKYGCKLIAKSLEEHLEECYKSCNGNIMVHSAGEDAAREQYQYILFDNNIKAVFKYNIKIVITAFKNVDEFVDYLDEFYKECLSKEVYLQFHTGSDIIDYLITYTERSSVVCSEWLIEFYKYVLYLANNKLKKMELVSSNIQEEKSDDIYTLGEGVEVFQVTYNFYEVCEKLIDKELVPVEKLPEAKFYLFFSGESFEINESFYDLLTAYKSNTYDSMKSVCSAVAELYTDQEEEHNYITQDLMRISSIIKEQKILK</sequence>